<dbReference type="GeneID" id="5483554"/>
<accession>A7F1N3</accession>
<keyword evidence="2" id="KW-1185">Reference proteome</keyword>
<dbReference type="EMBL" id="CH476638">
    <property type="protein sequence ID" value="EDN95625.1"/>
    <property type="molecule type" value="Genomic_DNA"/>
</dbReference>
<dbReference type="InParanoid" id="A7F1N3"/>
<gene>
    <name evidence="1" type="ORF">SS1G_11503</name>
</gene>
<protein>
    <submittedName>
        <fullName evidence="1">Uncharacterized protein</fullName>
    </submittedName>
</protein>
<proteinExistence type="predicted"/>
<dbReference type="RefSeq" id="XP_001587511.1">
    <property type="nucleotide sequence ID" value="XM_001587461.1"/>
</dbReference>
<dbReference type="KEGG" id="ssl:SS1G_11503"/>
<evidence type="ECO:0000313" key="2">
    <source>
        <dbReference type="Proteomes" id="UP000001312"/>
    </source>
</evidence>
<dbReference type="Proteomes" id="UP000001312">
    <property type="component" value="Unassembled WGS sequence"/>
</dbReference>
<organism evidence="1 2">
    <name type="scientific">Sclerotinia sclerotiorum (strain ATCC 18683 / 1980 / Ss-1)</name>
    <name type="common">White mold</name>
    <name type="synonym">Whetzelinia sclerotiorum</name>
    <dbReference type="NCBI Taxonomy" id="665079"/>
    <lineage>
        <taxon>Eukaryota</taxon>
        <taxon>Fungi</taxon>
        <taxon>Dikarya</taxon>
        <taxon>Ascomycota</taxon>
        <taxon>Pezizomycotina</taxon>
        <taxon>Leotiomycetes</taxon>
        <taxon>Helotiales</taxon>
        <taxon>Sclerotiniaceae</taxon>
        <taxon>Sclerotinia</taxon>
    </lineage>
</organism>
<evidence type="ECO:0000313" key="1">
    <source>
        <dbReference type="EMBL" id="EDN95625.1"/>
    </source>
</evidence>
<dbReference type="AlphaFoldDB" id="A7F1N3"/>
<name>A7F1N3_SCLS1</name>
<reference evidence="2" key="1">
    <citation type="journal article" date="2011" name="PLoS Genet.">
        <title>Genomic analysis of the necrotrophic fungal pathogens Sclerotinia sclerotiorum and Botrytis cinerea.</title>
        <authorList>
            <person name="Amselem J."/>
            <person name="Cuomo C.A."/>
            <person name="van Kan J.A."/>
            <person name="Viaud M."/>
            <person name="Benito E.P."/>
            <person name="Couloux A."/>
            <person name="Coutinho P.M."/>
            <person name="de Vries R.P."/>
            <person name="Dyer P.S."/>
            <person name="Fillinger S."/>
            <person name="Fournier E."/>
            <person name="Gout L."/>
            <person name="Hahn M."/>
            <person name="Kohn L."/>
            <person name="Lapalu N."/>
            <person name="Plummer K.M."/>
            <person name="Pradier J.M."/>
            <person name="Quevillon E."/>
            <person name="Sharon A."/>
            <person name="Simon A."/>
            <person name="ten Have A."/>
            <person name="Tudzynski B."/>
            <person name="Tudzynski P."/>
            <person name="Wincker P."/>
            <person name="Andrew M."/>
            <person name="Anthouard V."/>
            <person name="Beever R.E."/>
            <person name="Beffa R."/>
            <person name="Benoit I."/>
            <person name="Bouzid O."/>
            <person name="Brault B."/>
            <person name="Chen Z."/>
            <person name="Choquer M."/>
            <person name="Collemare J."/>
            <person name="Cotton P."/>
            <person name="Danchin E.G."/>
            <person name="Da Silva C."/>
            <person name="Gautier A."/>
            <person name="Giraud C."/>
            <person name="Giraud T."/>
            <person name="Gonzalez C."/>
            <person name="Grossetete S."/>
            <person name="Guldener U."/>
            <person name="Henrissat B."/>
            <person name="Howlett B.J."/>
            <person name="Kodira C."/>
            <person name="Kretschmer M."/>
            <person name="Lappartient A."/>
            <person name="Leroch M."/>
            <person name="Levis C."/>
            <person name="Mauceli E."/>
            <person name="Neuveglise C."/>
            <person name="Oeser B."/>
            <person name="Pearson M."/>
            <person name="Poulain J."/>
            <person name="Poussereau N."/>
            <person name="Quesneville H."/>
            <person name="Rascle C."/>
            <person name="Schumacher J."/>
            <person name="Segurens B."/>
            <person name="Sexton A."/>
            <person name="Silva E."/>
            <person name="Sirven C."/>
            <person name="Soanes D.M."/>
            <person name="Talbot N.J."/>
            <person name="Templeton M."/>
            <person name="Yandava C."/>
            <person name="Yarden O."/>
            <person name="Zeng Q."/>
            <person name="Rollins J.A."/>
            <person name="Lebrun M.H."/>
            <person name="Dickman M."/>
        </authorList>
    </citation>
    <scope>NUCLEOTIDE SEQUENCE [LARGE SCALE GENOMIC DNA]</scope>
    <source>
        <strain evidence="2">ATCC 18683 / 1980 / Ss-1</strain>
    </source>
</reference>
<sequence length="93" mass="11106">MSSHSYSFSTSPKLFPAEMRQHPVEYKLEGTSTIYHKRINERTDYRYISDVLNYLYGMKHPPVGNQFYDDGIQLIKYLERVMSERLEKVFLGY</sequence>